<feature type="compositionally biased region" description="Low complexity" evidence="2">
    <location>
        <begin position="565"/>
        <end position="591"/>
    </location>
</feature>
<feature type="region of interest" description="Disordered" evidence="2">
    <location>
        <begin position="622"/>
        <end position="654"/>
    </location>
</feature>
<accession>A0ABR1FZB3</accession>
<feature type="region of interest" description="Disordered" evidence="2">
    <location>
        <begin position="111"/>
        <end position="169"/>
    </location>
</feature>
<evidence type="ECO:0000313" key="3">
    <source>
        <dbReference type="EMBL" id="KAK7241610.1"/>
    </source>
</evidence>
<dbReference type="InterPro" id="IPR051553">
    <property type="entry name" value="Ran_GTPase-activating"/>
</dbReference>
<dbReference type="PROSITE" id="PS00626">
    <property type="entry name" value="RCC1_2"/>
    <property type="match status" value="1"/>
</dbReference>
<feature type="compositionally biased region" description="Basic and acidic residues" evidence="2">
    <location>
        <begin position="505"/>
        <end position="514"/>
    </location>
</feature>
<dbReference type="PRINTS" id="PR00633">
    <property type="entry name" value="RCCNDNSATION"/>
</dbReference>
<feature type="region of interest" description="Disordered" evidence="2">
    <location>
        <begin position="1"/>
        <end position="20"/>
    </location>
</feature>
<feature type="repeat" description="RCC1" evidence="1">
    <location>
        <begin position="219"/>
        <end position="272"/>
    </location>
</feature>
<feature type="compositionally biased region" description="Low complexity" evidence="2">
    <location>
        <begin position="81"/>
        <end position="94"/>
    </location>
</feature>
<feature type="repeat" description="RCC1" evidence="1">
    <location>
        <begin position="279"/>
        <end position="349"/>
    </location>
</feature>
<sequence>MLLSASLGSLPGKKPRYSVKQARLKLLRAKEKLEREEGDLGELLASPGPDDEASTSPVARRPRRDLSRRDWPGESVESRPSTTLSRSSASRSGGASLLRDLARFDELGRAAARAPRASSSARRTTTTTAAATRPGSPRATSPSATRSPRRARRGARGAGPRRGRVHGWGGGAVFREAGAAAGRARNAPADVVARTLAPLERARARLRAQARARRRRRRRRVFTWGAGAHGRLGHGDGVSRVAPTRVAAGLPDAGVVIVAARGGARCAVVVARRGRRADGRLYTWGDGRGGQLGHGDGDDEVDASRKAAVPSQKELQCARARARSPSSARDATVRHVACGLHHTLAVAWEPKAGAYDAPGDAIALTARLYAWGFGDGGRLGTGEVSGACRFPARVLLPVEYGYDAADDAPRPHVVAAAAGDQHSPRCSRTAASSPGAATPSASSASARVRAGRAPARARRRRGPARQGRQDRRGRAPLRCVSEDGAVLLWGFGDEGQLGAGPEAAELERSRRDETATPLPCELAAASGERDATTGARRLGPRGAGHTPGSSSRKRRPKTTGGGADAPGAARRTTAPRPRGGRRAAAPRAAAASFEPAASFDGEADDPVAAFMGRAAAGASYVTAPADAEADDAGDDREADDAGDDEDAAPLDPVAAFMARSLGGGYKT</sequence>
<evidence type="ECO:0000313" key="4">
    <source>
        <dbReference type="Proteomes" id="UP001363151"/>
    </source>
</evidence>
<evidence type="ECO:0000256" key="2">
    <source>
        <dbReference type="SAM" id="MobiDB-lite"/>
    </source>
</evidence>
<feature type="compositionally biased region" description="Low complexity" evidence="2">
    <location>
        <begin position="111"/>
        <end position="146"/>
    </location>
</feature>
<feature type="region of interest" description="Disordered" evidence="2">
    <location>
        <begin position="30"/>
        <end position="94"/>
    </location>
</feature>
<feature type="compositionally biased region" description="Low complexity" evidence="2">
    <location>
        <begin position="427"/>
        <end position="454"/>
    </location>
</feature>
<feature type="repeat" description="RCC1" evidence="1">
    <location>
        <begin position="366"/>
        <end position="429"/>
    </location>
</feature>
<keyword evidence="4" id="KW-1185">Reference proteome</keyword>
<dbReference type="InterPro" id="IPR000408">
    <property type="entry name" value="Reg_chr_condens"/>
</dbReference>
<feature type="compositionally biased region" description="Basic residues" evidence="2">
    <location>
        <begin position="147"/>
        <end position="165"/>
    </location>
</feature>
<evidence type="ECO:0000256" key="1">
    <source>
        <dbReference type="PROSITE-ProRule" id="PRU00235"/>
    </source>
</evidence>
<dbReference type="SUPFAM" id="SSF50985">
    <property type="entry name" value="RCC1/BLIP-II"/>
    <property type="match status" value="1"/>
</dbReference>
<dbReference type="PANTHER" id="PTHR45982">
    <property type="entry name" value="REGULATOR OF CHROMOSOME CONDENSATION"/>
    <property type="match status" value="1"/>
</dbReference>
<dbReference type="Pfam" id="PF00415">
    <property type="entry name" value="RCC1"/>
    <property type="match status" value="3"/>
</dbReference>
<feature type="region of interest" description="Disordered" evidence="2">
    <location>
        <begin position="416"/>
        <end position="477"/>
    </location>
</feature>
<dbReference type="PROSITE" id="PS50012">
    <property type="entry name" value="RCC1_3"/>
    <property type="match status" value="3"/>
</dbReference>
<dbReference type="EMBL" id="JBBJCI010000177">
    <property type="protein sequence ID" value="KAK7241610.1"/>
    <property type="molecule type" value="Genomic_DNA"/>
</dbReference>
<comment type="caution">
    <text evidence="3">The sequence shown here is derived from an EMBL/GenBank/DDBJ whole genome shotgun (WGS) entry which is preliminary data.</text>
</comment>
<dbReference type="Gene3D" id="2.130.10.30">
    <property type="entry name" value="Regulator of chromosome condensation 1/beta-lactamase-inhibitor protein II"/>
    <property type="match status" value="1"/>
</dbReference>
<feature type="region of interest" description="Disordered" evidence="2">
    <location>
        <begin position="503"/>
        <end position="603"/>
    </location>
</feature>
<gene>
    <name evidence="3" type="ORF">SO694_00171062</name>
</gene>
<dbReference type="InterPro" id="IPR009091">
    <property type="entry name" value="RCC1/BLIP-II"/>
</dbReference>
<name>A0ABR1FZB3_AURAN</name>
<protein>
    <submittedName>
        <fullName evidence="3">Guanyl-nucleotide exchange factor</fullName>
    </submittedName>
</protein>
<reference evidence="3 4" key="1">
    <citation type="submission" date="2024-03" db="EMBL/GenBank/DDBJ databases">
        <title>Aureococcus anophagefferens CCMP1851 and Kratosvirus quantuckense: Draft genome of a second virus-susceptible host strain in the model system.</title>
        <authorList>
            <person name="Chase E."/>
            <person name="Truchon A.R."/>
            <person name="Schepens W."/>
            <person name="Wilhelm S.W."/>
        </authorList>
    </citation>
    <scope>NUCLEOTIDE SEQUENCE [LARGE SCALE GENOMIC DNA]</scope>
    <source>
        <strain evidence="3 4">CCMP1851</strain>
    </source>
</reference>
<feature type="compositionally biased region" description="Acidic residues" evidence="2">
    <location>
        <begin position="627"/>
        <end position="648"/>
    </location>
</feature>
<proteinExistence type="predicted"/>
<organism evidence="3 4">
    <name type="scientific">Aureococcus anophagefferens</name>
    <name type="common">Harmful bloom alga</name>
    <dbReference type="NCBI Taxonomy" id="44056"/>
    <lineage>
        <taxon>Eukaryota</taxon>
        <taxon>Sar</taxon>
        <taxon>Stramenopiles</taxon>
        <taxon>Ochrophyta</taxon>
        <taxon>Pelagophyceae</taxon>
        <taxon>Pelagomonadales</taxon>
        <taxon>Pelagomonadaceae</taxon>
        <taxon>Aureococcus</taxon>
    </lineage>
</organism>
<dbReference type="PANTHER" id="PTHR45982:SF1">
    <property type="entry name" value="REGULATOR OF CHROMOSOME CONDENSATION"/>
    <property type="match status" value="1"/>
</dbReference>
<dbReference type="Proteomes" id="UP001363151">
    <property type="component" value="Unassembled WGS sequence"/>
</dbReference>